<feature type="non-terminal residue" evidence="4">
    <location>
        <position position="1"/>
    </location>
</feature>
<organism evidence="4 5">
    <name type="scientific">Basidiobolus ranarum</name>
    <dbReference type="NCBI Taxonomy" id="34480"/>
    <lineage>
        <taxon>Eukaryota</taxon>
        <taxon>Fungi</taxon>
        <taxon>Fungi incertae sedis</taxon>
        <taxon>Zoopagomycota</taxon>
        <taxon>Entomophthoromycotina</taxon>
        <taxon>Basidiobolomycetes</taxon>
        <taxon>Basidiobolales</taxon>
        <taxon>Basidiobolaceae</taxon>
        <taxon>Basidiobolus</taxon>
    </lineage>
</organism>
<dbReference type="PANTHER" id="PTHR24096:SF149">
    <property type="entry name" value="AMP-BINDING DOMAIN-CONTAINING PROTEIN-RELATED"/>
    <property type="match status" value="1"/>
</dbReference>
<feature type="domain" description="AMP-binding enzyme C-terminal" evidence="3">
    <location>
        <begin position="14"/>
        <end position="94"/>
    </location>
</feature>
<accession>A0ABR2WIK9</accession>
<dbReference type="Pfam" id="PF13193">
    <property type="entry name" value="AMP-binding_C"/>
    <property type="match status" value="1"/>
</dbReference>
<keyword evidence="2" id="KW-0436">Ligase</keyword>
<protein>
    <recommendedName>
        <fullName evidence="3">AMP-binding enzyme C-terminal domain-containing protein</fullName>
    </recommendedName>
</protein>
<evidence type="ECO:0000256" key="1">
    <source>
        <dbReference type="ARBA" id="ARBA00006432"/>
    </source>
</evidence>
<comment type="similarity">
    <text evidence="1">Belongs to the ATP-dependent AMP-binding enzyme family.</text>
</comment>
<dbReference type="InterPro" id="IPR045851">
    <property type="entry name" value="AMP-bd_C_sf"/>
</dbReference>
<evidence type="ECO:0000259" key="3">
    <source>
        <dbReference type="Pfam" id="PF13193"/>
    </source>
</evidence>
<keyword evidence="5" id="KW-1185">Reference proteome</keyword>
<dbReference type="SUPFAM" id="SSF56801">
    <property type="entry name" value="Acetyl-CoA synthetase-like"/>
    <property type="match status" value="1"/>
</dbReference>
<comment type="caution">
    <text evidence="4">The sequence shown here is derived from an EMBL/GenBank/DDBJ whole genome shotgun (WGS) entry which is preliminary data.</text>
</comment>
<gene>
    <name evidence="4" type="ORF">K7432_013936</name>
</gene>
<dbReference type="InterPro" id="IPR025110">
    <property type="entry name" value="AMP-bd_C"/>
</dbReference>
<dbReference type="EMBL" id="JASJQH010001463">
    <property type="protein sequence ID" value="KAK9761279.1"/>
    <property type="molecule type" value="Genomic_DNA"/>
</dbReference>
<evidence type="ECO:0000313" key="5">
    <source>
        <dbReference type="Proteomes" id="UP001479436"/>
    </source>
</evidence>
<sequence length="117" mass="12998">ELIKYKGFQVAPAELEAKLNSHQAVADAAVIPAQDPSNATEIPKAFVVLQPKYAPSDNLKLEIIQFLNKQVAPHKKLRGGIEFVSTIPKSPSGKIQRKILKELQRAREKEMRTSAKL</sequence>
<dbReference type="Proteomes" id="UP001479436">
    <property type="component" value="Unassembled WGS sequence"/>
</dbReference>
<reference evidence="4 5" key="1">
    <citation type="submission" date="2023-04" db="EMBL/GenBank/DDBJ databases">
        <title>Genome of Basidiobolus ranarum AG-B5.</title>
        <authorList>
            <person name="Stajich J.E."/>
            <person name="Carter-House D."/>
            <person name="Gryganskyi A."/>
        </authorList>
    </citation>
    <scope>NUCLEOTIDE SEQUENCE [LARGE SCALE GENOMIC DNA]</scope>
    <source>
        <strain evidence="4 5">AG-B5</strain>
    </source>
</reference>
<name>A0ABR2WIK9_9FUNG</name>
<dbReference type="PANTHER" id="PTHR24096">
    <property type="entry name" value="LONG-CHAIN-FATTY-ACID--COA LIGASE"/>
    <property type="match status" value="1"/>
</dbReference>
<dbReference type="Gene3D" id="3.30.300.30">
    <property type="match status" value="1"/>
</dbReference>
<evidence type="ECO:0000313" key="4">
    <source>
        <dbReference type="EMBL" id="KAK9761279.1"/>
    </source>
</evidence>
<evidence type="ECO:0000256" key="2">
    <source>
        <dbReference type="ARBA" id="ARBA00022598"/>
    </source>
</evidence>
<proteinExistence type="inferred from homology"/>